<feature type="region of interest" description="Disordered" evidence="1">
    <location>
        <begin position="1"/>
        <end position="31"/>
    </location>
</feature>
<accession>A0A371DE85</accession>
<reference evidence="2 3" key="1">
    <citation type="journal article" date="2018" name="Biotechnol. Biofuels">
        <title>Integrative visual omics of the white-rot fungus Polyporus brumalis exposes the biotechnological potential of its oxidative enzymes for delignifying raw plant biomass.</title>
        <authorList>
            <person name="Miyauchi S."/>
            <person name="Rancon A."/>
            <person name="Drula E."/>
            <person name="Hage H."/>
            <person name="Chaduli D."/>
            <person name="Favel A."/>
            <person name="Grisel S."/>
            <person name="Henrissat B."/>
            <person name="Herpoel-Gimbert I."/>
            <person name="Ruiz-Duenas F.J."/>
            <person name="Chevret D."/>
            <person name="Hainaut M."/>
            <person name="Lin J."/>
            <person name="Wang M."/>
            <person name="Pangilinan J."/>
            <person name="Lipzen A."/>
            <person name="Lesage-Meessen L."/>
            <person name="Navarro D."/>
            <person name="Riley R."/>
            <person name="Grigoriev I.V."/>
            <person name="Zhou S."/>
            <person name="Raouche S."/>
            <person name="Rosso M.N."/>
        </authorList>
    </citation>
    <scope>NUCLEOTIDE SEQUENCE [LARGE SCALE GENOMIC DNA]</scope>
    <source>
        <strain evidence="2 3">BRFM 1820</strain>
    </source>
</reference>
<keyword evidence="3" id="KW-1185">Reference proteome</keyword>
<dbReference type="AlphaFoldDB" id="A0A371DE85"/>
<feature type="compositionally biased region" description="Polar residues" evidence="1">
    <location>
        <begin position="18"/>
        <end position="31"/>
    </location>
</feature>
<proteinExistence type="predicted"/>
<gene>
    <name evidence="2" type="ORF">OH76DRAFT_367092</name>
</gene>
<dbReference type="EMBL" id="KZ857397">
    <property type="protein sequence ID" value="RDX50838.1"/>
    <property type="molecule type" value="Genomic_DNA"/>
</dbReference>
<evidence type="ECO:0000256" key="1">
    <source>
        <dbReference type="SAM" id="MobiDB-lite"/>
    </source>
</evidence>
<evidence type="ECO:0000313" key="2">
    <source>
        <dbReference type="EMBL" id="RDX50838.1"/>
    </source>
</evidence>
<name>A0A371DE85_9APHY</name>
<organism evidence="2 3">
    <name type="scientific">Lentinus brumalis</name>
    <dbReference type="NCBI Taxonomy" id="2498619"/>
    <lineage>
        <taxon>Eukaryota</taxon>
        <taxon>Fungi</taxon>
        <taxon>Dikarya</taxon>
        <taxon>Basidiomycota</taxon>
        <taxon>Agaricomycotina</taxon>
        <taxon>Agaricomycetes</taxon>
        <taxon>Polyporales</taxon>
        <taxon>Polyporaceae</taxon>
        <taxon>Lentinus</taxon>
    </lineage>
</organism>
<dbReference type="Proteomes" id="UP000256964">
    <property type="component" value="Unassembled WGS sequence"/>
</dbReference>
<sequence>MHKAVSISLAPLGDNPRTRSASTPARPSSDSLLARHFPSRSAIAPGPPPARIVLEPYSYPFIRLICSGLASSSSFCLALPCNTHTSLRLSALNPGLASIRLHFHLTSRFAPATVTYGTRARTLGIDVNRLRIHPHSLFSLARARATSPPPCRPALRFAHLSHLIAISLYGSYGEWTVAMYIMYHTDSL</sequence>
<protein>
    <submittedName>
        <fullName evidence="2">Uncharacterized protein</fullName>
    </submittedName>
</protein>
<evidence type="ECO:0000313" key="3">
    <source>
        <dbReference type="Proteomes" id="UP000256964"/>
    </source>
</evidence>